<name>A0ABY3MFS9_AERVE</name>
<evidence type="ECO:0000313" key="2">
    <source>
        <dbReference type="Proteomes" id="UP000323129"/>
    </source>
</evidence>
<keyword evidence="2" id="KW-1185">Reference proteome</keyword>
<comment type="caution">
    <text evidence="1">The sequence shown here is derived from an EMBL/GenBank/DDBJ whole genome shotgun (WGS) entry which is preliminary data.</text>
</comment>
<dbReference type="Proteomes" id="UP000323129">
    <property type="component" value="Unassembled WGS sequence"/>
</dbReference>
<dbReference type="EMBL" id="NQMC01000134">
    <property type="protein sequence ID" value="TYD39940.1"/>
    <property type="molecule type" value="Genomic_DNA"/>
</dbReference>
<dbReference type="RefSeq" id="WP_115544983.1">
    <property type="nucleotide sequence ID" value="NZ_NMUR01000052.1"/>
</dbReference>
<proteinExistence type="predicted"/>
<evidence type="ECO:0000313" key="1">
    <source>
        <dbReference type="EMBL" id="TYD39940.1"/>
    </source>
</evidence>
<protein>
    <submittedName>
        <fullName evidence="1">Uncharacterized protein</fullName>
    </submittedName>
</protein>
<dbReference type="Pfam" id="PF12322">
    <property type="entry name" value="T4_baseplate"/>
    <property type="match status" value="1"/>
</dbReference>
<gene>
    <name evidence="1" type="ORF">CJF24_21685</name>
</gene>
<reference evidence="1 2" key="1">
    <citation type="submission" date="2017-08" db="EMBL/GenBank/DDBJ databases">
        <title>Aeromonas veronii bv sobria strain NS22 whole genome sequencing.</title>
        <authorList>
            <person name="Katharios P."/>
            <person name="Ha V.Q."/>
            <person name="Smyrli M."/>
        </authorList>
    </citation>
    <scope>NUCLEOTIDE SEQUENCE [LARGE SCALE GENOMIC DNA]</scope>
    <source>
        <strain evidence="1 2">NS22</strain>
    </source>
</reference>
<dbReference type="InterPro" id="IPR024364">
    <property type="entry name" value="Baseplate_phage_T4-like"/>
</dbReference>
<organism evidence="1 2">
    <name type="scientific">Aeromonas veronii</name>
    <dbReference type="NCBI Taxonomy" id="654"/>
    <lineage>
        <taxon>Bacteria</taxon>
        <taxon>Pseudomonadati</taxon>
        <taxon>Pseudomonadota</taxon>
        <taxon>Gammaproteobacteria</taxon>
        <taxon>Aeromonadales</taxon>
        <taxon>Aeromonadaceae</taxon>
        <taxon>Aeromonas</taxon>
    </lineage>
</organism>
<sequence length="235" mass="25974">MNKLLNSVLNKSQKVKIQTTVGEIEAREMLVKELKQIIALGERGTENTSETMMEMINIIDGCILTPNVSMNNLPSVDVEKIYLALHRLTKGDTVDMPLHCGHCDKEFTAPINLNLVHQSNEQIKSITLDTGLILNMRAPTMLESLISAADSNQIFNLAIRCIHSVDTGTETMVVGEDITPEEMKEVVEYMNEDSLAALVNFIETIPTIVLRAPVECEHCKAKDVIELSGLAEILG</sequence>
<accession>A0ABY3MFS9</accession>